<reference evidence="1 2" key="1">
    <citation type="submission" date="2019-07" db="EMBL/GenBank/DDBJ databases">
        <title>Whole genome shotgun sequence of Novosphingobium sediminis NBRC 106119.</title>
        <authorList>
            <person name="Hosoyama A."/>
            <person name="Uohara A."/>
            <person name="Ohji S."/>
            <person name="Ichikawa N."/>
        </authorList>
    </citation>
    <scope>NUCLEOTIDE SEQUENCE [LARGE SCALE GENOMIC DNA]</scope>
    <source>
        <strain evidence="1 2">NBRC 106119</strain>
    </source>
</reference>
<sequence>MAEPLLLLRCAVFGASGGIGRALAEALAARGDVAEVHVGSRGGQAPSGGKMRPFAFDLADEGSIAAACTRIGAPLDMVLIATGRLTRADGTGPEKSYRALSGEGMAELLAMNTIGPALIAKHALPLLRRDGRAVFAAISARVGSISDNRLGGWHAYRASKAALNMVVKNLALELARTHPQAVAVTLHPGTVDTALSAPFQRGVTEGKLFTPTFSAQALLGVLGGLTPADSGGLYAWDGARIPF</sequence>
<dbReference type="Pfam" id="PF13561">
    <property type="entry name" value="adh_short_C2"/>
    <property type="match status" value="1"/>
</dbReference>
<dbReference type="SUPFAM" id="SSF51735">
    <property type="entry name" value="NAD(P)-binding Rossmann-fold domains"/>
    <property type="match status" value="1"/>
</dbReference>
<organism evidence="1 2">
    <name type="scientific">Novosphingobium sediminis</name>
    <dbReference type="NCBI Taxonomy" id="707214"/>
    <lineage>
        <taxon>Bacteria</taxon>
        <taxon>Pseudomonadati</taxon>
        <taxon>Pseudomonadota</taxon>
        <taxon>Alphaproteobacteria</taxon>
        <taxon>Sphingomonadales</taxon>
        <taxon>Sphingomonadaceae</taxon>
        <taxon>Novosphingobium</taxon>
    </lineage>
</organism>
<keyword evidence="2" id="KW-1185">Reference proteome</keyword>
<name>A0A512AIZ8_9SPHN</name>
<dbReference type="PANTHER" id="PTHR43544:SF12">
    <property type="entry name" value="NAD(P)-BINDING ROSSMANN-FOLD SUPERFAMILY PROTEIN"/>
    <property type="match status" value="1"/>
</dbReference>
<accession>A0A512AIZ8</accession>
<dbReference type="Proteomes" id="UP000321464">
    <property type="component" value="Unassembled WGS sequence"/>
</dbReference>
<dbReference type="Gene3D" id="3.40.50.720">
    <property type="entry name" value="NAD(P)-binding Rossmann-like Domain"/>
    <property type="match status" value="1"/>
</dbReference>
<proteinExistence type="predicted"/>
<dbReference type="AlphaFoldDB" id="A0A512AIZ8"/>
<gene>
    <name evidence="1" type="ORF">NSE01_14350</name>
</gene>
<dbReference type="PANTHER" id="PTHR43544">
    <property type="entry name" value="SHORT-CHAIN DEHYDROGENASE/REDUCTASE"/>
    <property type="match status" value="1"/>
</dbReference>
<dbReference type="InterPro" id="IPR051468">
    <property type="entry name" value="Fungal_SecMetab_SDRs"/>
</dbReference>
<evidence type="ECO:0000313" key="2">
    <source>
        <dbReference type="Proteomes" id="UP000321464"/>
    </source>
</evidence>
<dbReference type="GO" id="GO:0016491">
    <property type="term" value="F:oxidoreductase activity"/>
    <property type="evidence" value="ECO:0007669"/>
    <property type="project" value="TreeGrafter"/>
</dbReference>
<dbReference type="GO" id="GO:0005737">
    <property type="term" value="C:cytoplasm"/>
    <property type="evidence" value="ECO:0007669"/>
    <property type="project" value="TreeGrafter"/>
</dbReference>
<dbReference type="EMBL" id="BJYR01000010">
    <property type="protein sequence ID" value="GEN99602.1"/>
    <property type="molecule type" value="Genomic_DNA"/>
</dbReference>
<evidence type="ECO:0000313" key="1">
    <source>
        <dbReference type="EMBL" id="GEN99602.1"/>
    </source>
</evidence>
<dbReference type="InterPro" id="IPR002347">
    <property type="entry name" value="SDR_fam"/>
</dbReference>
<dbReference type="RefSeq" id="WP_174812011.1">
    <property type="nucleotide sequence ID" value="NZ_BJYR01000010.1"/>
</dbReference>
<protein>
    <submittedName>
        <fullName evidence="1">SDR family oxidoreductase</fullName>
    </submittedName>
</protein>
<dbReference type="InterPro" id="IPR036291">
    <property type="entry name" value="NAD(P)-bd_dom_sf"/>
</dbReference>
<comment type="caution">
    <text evidence="1">The sequence shown here is derived from an EMBL/GenBank/DDBJ whole genome shotgun (WGS) entry which is preliminary data.</text>
</comment>
<dbReference type="PRINTS" id="PR00081">
    <property type="entry name" value="GDHRDH"/>
</dbReference>